<dbReference type="EMBL" id="JARQWQ010000042">
    <property type="protein sequence ID" value="KAK2559044.1"/>
    <property type="molecule type" value="Genomic_DNA"/>
</dbReference>
<proteinExistence type="predicted"/>
<evidence type="ECO:0000313" key="1">
    <source>
        <dbReference type="EMBL" id="KAK2559044.1"/>
    </source>
</evidence>
<gene>
    <name evidence="1" type="ORF">P5673_018682</name>
</gene>
<dbReference type="Proteomes" id="UP001249851">
    <property type="component" value="Unassembled WGS sequence"/>
</dbReference>
<reference evidence="1" key="2">
    <citation type="journal article" date="2023" name="Science">
        <title>Genomic signatures of disease resistance in endangered staghorn corals.</title>
        <authorList>
            <person name="Vollmer S.V."/>
            <person name="Selwyn J.D."/>
            <person name="Despard B.A."/>
            <person name="Roesel C.L."/>
        </authorList>
    </citation>
    <scope>NUCLEOTIDE SEQUENCE</scope>
    <source>
        <strain evidence="1">K2</strain>
    </source>
</reference>
<sequence>MNTMILCHGHAEKAIYGRLEKQGVCLSHTSMINLLDLVGGHFHNKIVELVKEGKKFYTVNDNLHCKTTVKNMRVDHRNKQHNWFASIIVFERIDFSHLDNVIPLGDVQNFSNENYLLTPEEVKKLQSDFKVLVGRVFLEFFKQAPFAPVKKLVPQHIMHQYTKEMSLKSFHFQYNLKMRRNIQTL</sequence>
<dbReference type="AlphaFoldDB" id="A0AAD9QD80"/>
<evidence type="ECO:0000313" key="2">
    <source>
        <dbReference type="Proteomes" id="UP001249851"/>
    </source>
</evidence>
<organism evidence="1 2">
    <name type="scientific">Acropora cervicornis</name>
    <name type="common">Staghorn coral</name>
    <dbReference type="NCBI Taxonomy" id="6130"/>
    <lineage>
        <taxon>Eukaryota</taxon>
        <taxon>Metazoa</taxon>
        <taxon>Cnidaria</taxon>
        <taxon>Anthozoa</taxon>
        <taxon>Hexacorallia</taxon>
        <taxon>Scleractinia</taxon>
        <taxon>Astrocoeniina</taxon>
        <taxon>Acroporidae</taxon>
        <taxon>Acropora</taxon>
    </lineage>
</organism>
<name>A0AAD9QD80_ACRCE</name>
<reference evidence="1" key="1">
    <citation type="journal article" date="2023" name="G3 (Bethesda)">
        <title>Whole genome assembly and annotation of the endangered Caribbean coral Acropora cervicornis.</title>
        <authorList>
            <person name="Selwyn J.D."/>
            <person name="Vollmer S.V."/>
        </authorList>
    </citation>
    <scope>NUCLEOTIDE SEQUENCE</scope>
    <source>
        <strain evidence="1">K2</strain>
    </source>
</reference>
<protein>
    <submittedName>
        <fullName evidence="1">Uncharacterized protein</fullName>
    </submittedName>
</protein>
<accession>A0AAD9QD80</accession>
<keyword evidence="2" id="KW-1185">Reference proteome</keyword>
<comment type="caution">
    <text evidence="1">The sequence shown here is derived from an EMBL/GenBank/DDBJ whole genome shotgun (WGS) entry which is preliminary data.</text>
</comment>